<evidence type="ECO:0000256" key="13">
    <source>
        <dbReference type="ARBA" id="ARBA00022989"/>
    </source>
</evidence>
<proteinExistence type="inferred from homology"/>
<dbReference type="InterPro" id="IPR036257">
    <property type="entry name" value="Cyt_c_oxidase_su2_TM_sf"/>
</dbReference>
<evidence type="ECO:0000256" key="3">
    <source>
        <dbReference type="ARBA" id="ARBA00011164"/>
    </source>
</evidence>
<comment type="subcellular location">
    <subcellularLocation>
        <location evidence="1 18">Mitochondrion inner membrane</location>
        <topology evidence="1 18">Multi-pass membrane protein</topology>
    </subcellularLocation>
</comment>
<keyword evidence="15 18" id="KW-0496">Mitochondrion</keyword>
<reference evidence="22" key="1">
    <citation type="submission" date="2020-01" db="EMBL/GenBank/DDBJ databases">
        <title>The mitochondrial genome of Trichopria drosophilae (Hymenoptera Diapriidae).</title>
        <authorList>
            <person name="Zhang X."/>
            <person name="Zhu J."/>
            <person name="Pan Z."/>
        </authorList>
    </citation>
    <scope>NUCLEOTIDE SEQUENCE</scope>
</reference>
<comment type="similarity">
    <text evidence="2 18">Belongs to the cytochrome c oxidase subunit 2 family.</text>
</comment>
<evidence type="ECO:0000256" key="10">
    <source>
        <dbReference type="ARBA" id="ARBA00022842"/>
    </source>
</evidence>
<evidence type="ECO:0000256" key="6">
    <source>
        <dbReference type="ARBA" id="ARBA00022660"/>
    </source>
</evidence>
<dbReference type="PRINTS" id="PR01166">
    <property type="entry name" value="CYCOXIDASEII"/>
</dbReference>
<keyword evidence="13 19" id="KW-1133">Transmembrane helix</keyword>
<dbReference type="PANTHER" id="PTHR22888">
    <property type="entry name" value="CYTOCHROME C OXIDASE, SUBUNIT II"/>
    <property type="match status" value="1"/>
</dbReference>
<evidence type="ECO:0000256" key="5">
    <source>
        <dbReference type="ARBA" id="ARBA00022448"/>
    </source>
</evidence>
<keyword evidence="14 18" id="KW-0186">Copper</keyword>
<dbReference type="InterPro" id="IPR008972">
    <property type="entry name" value="Cupredoxin"/>
</dbReference>
<evidence type="ECO:0000259" key="20">
    <source>
        <dbReference type="PROSITE" id="PS50857"/>
    </source>
</evidence>
<evidence type="ECO:0000256" key="16">
    <source>
        <dbReference type="ARBA" id="ARBA00023136"/>
    </source>
</evidence>
<keyword evidence="6 18" id="KW-0679">Respiratory chain</keyword>
<dbReference type="InterPro" id="IPR045187">
    <property type="entry name" value="CcO_II"/>
</dbReference>
<keyword evidence="9 18" id="KW-0999">Mitochondrion inner membrane</keyword>
<organism evidence="22">
    <name type="scientific">Trichopria drosophilae</name>
    <dbReference type="NCBI Taxonomy" id="1507179"/>
    <lineage>
        <taxon>Eukaryota</taxon>
        <taxon>Metazoa</taxon>
        <taxon>Ecdysozoa</taxon>
        <taxon>Arthropoda</taxon>
        <taxon>Hexapoda</taxon>
        <taxon>Insecta</taxon>
        <taxon>Pterygota</taxon>
        <taxon>Neoptera</taxon>
        <taxon>Endopterygota</taxon>
        <taxon>Hymenoptera</taxon>
        <taxon>Apocrita</taxon>
        <taxon>Proctotrupomorpha</taxon>
        <taxon>Diaprioidea</taxon>
        <taxon>Diapriidae</taxon>
        <taxon>Diapriinae</taxon>
        <taxon>Trichopria</taxon>
    </lineage>
</organism>
<evidence type="ECO:0000256" key="17">
    <source>
        <dbReference type="ARBA" id="ARBA00049512"/>
    </source>
</evidence>
<geneLocation type="mitochondrion" evidence="22"/>
<feature type="transmembrane region" description="Helical" evidence="19">
    <location>
        <begin position="63"/>
        <end position="85"/>
    </location>
</feature>
<dbReference type="SUPFAM" id="SSF49503">
    <property type="entry name" value="Cupredoxins"/>
    <property type="match status" value="1"/>
</dbReference>
<feature type="domain" description="Cytochrome oxidase subunit II transmembrane region profile" evidence="21">
    <location>
        <begin position="1"/>
        <end position="91"/>
    </location>
</feature>
<evidence type="ECO:0000256" key="11">
    <source>
        <dbReference type="ARBA" id="ARBA00022967"/>
    </source>
</evidence>
<protein>
    <recommendedName>
        <fullName evidence="4 18">Cytochrome c oxidase subunit 2</fullName>
    </recommendedName>
</protein>
<comment type="subunit">
    <text evidence="3">Component of the cytochrome c oxidase (complex IV, CIV), a multisubunit enzyme composed of a catalytic core of 3 subunits and several supernumerary subunits. The complex exists as a monomer or a dimer and forms supercomplexes (SCs) in the inner mitochondrial membrane with ubiquinol-cytochrome c oxidoreductase (cytochrome b-c1 complex, complex III, CIII).</text>
</comment>
<keyword evidence="8 18" id="KW-0479">Metal-binding</keyword>
<keyword evidence="16 18" id="KW-0472">Membrane</keyword>
<dbReference type="GO" id="GO:0005507">
    <property type="term" value="F:copper ion binding"/>
    <property type="evidence" value="ECO:0007669"/>
    <property type="project" value="InterPro"/>
</dbReference>
<dbReference type="FunFam" id="2.60.40.420:FF:000001">
    <property type="entry name" value="Cytochrome c oxidase subunit 2"/>
    <property type="match status" value="1"/>
</dbReference>
<dbReference type="Pfam" id="PF00116">
    <property type="entry name" value="COX2"/>
    <property type="match status" value="1"/>
</dbReference>
<comment type="catalytic activity">
    <reaction evidence="17">
        <text>4 Fe(II)-[cytochrome c] + O2 + 8 H(+)(in) = 4 Fe(III)-[cytochrome c] + 2 H2O + 4 H(+)(out)</text>
        <dbReference type="Rhea" id="RHEA:11436"/>
        <dbReference type="Rhea" id="RHEA-COMP:10350"/>
        <dbReference type="Rhea" id="RHEA-COMP:14399"/>
        <dbReference type="ChEBI" id="CHEBI:15377"/>
        <dbReference type="ChEBI" id="CHEBI:15378"/>
        <dbReference type="ChEBI" id="CHEBI:15379"/>
        <dbReference type="ChEBI" id="CHEBI:29033"/>
        <dbReference type="ChEBI" id="CHEBI:29034"/>
        <dbReference type="EC" id="7.1.1.9"/>
    </reaction>
    <physiologicalReaction direction="left-to-right" evidence="17">
        <dbReference type="Rhea" id="RHEA:11437"/>
    </physiologicalReaction>
</comment>
<evidence type="ECO:0000256" key="15">
    <source>
        <dbReference type="ARBA" id="ARBA00023128"/>
    </source>
</evidence>
<evidence type="ECO:0000256" key="9">
    <source>
        <dbReference type="ARBA" id="ARBA00022792"/>
    </source>
</evidence>
<evidence type="ECO:0000259" key="21">
    <source>
        <dbReference type="PROSITE" id="PS50999"/>
    </source>
</evidence>
<name>A0A6M3HVJ7_9HYME</name>
<evidence type="ECO:0000313" key="22">
    <source>
        <dbReference type="EMBL" id="QIV21187.1"/>
    </source>
</evidence>
<evidence type="ECO:0000256" key="1">
    <source>
        <dbReference type="ARBA" id="ARBA00004448"/>
    </source>
</evidence>
<evidence type="ECO:0000256" key="18">
    <source>
        <dbReference type="RuleBase" id="RU000457"/>
    </source>
</evidence>
<feature type="domain" description="Cytochrome oxidase subunit II copper A binding" evidence="20">
    <location>
        <begin position="92"/>
        <end position="219"/>
    </location>
</feature>
<keyword evidence="11" id="KW-1278">Translocase</keyword>
<dbReference type="InterPro" id="IPR002429">
    <property type="entry name" value="CcO_II-like_C"/>
</dbReference>
<evidence type="ECO:0000256" key="4">
    <source>
        <dbReference type="ARBA" id="ARBA00015946"/>
    </source>
</evidence>
<dbReference type="PANTHER" id="PTHR22888:SF9">
    <property type="entry name" value="CYTOCHROME C OXIDASE SUBUNIT 2"/>
    <property type="match status" value="1"/>
</dbReference>
<dbReference type="PROSITE" id="PS00078">
    <property type="entry name" value="COX2"/>
    <property type="match status" value="1"/>
</dbReference>
<accession>A0A6M3HVJ7</accession>
<dbReference type="SUPFAM" id="SSF81464">
    <property type="entry name" value="Cytochrome c oxidase subunit II-like, transmembrane region"/>
    <property type="match status" value="1"/>
</dbReference>
<dbReference type="InterPro" id="IPR034210">
    <property type="entry name" value="CcO_II_C"/>
</dbReference>
<dbReference type="InterPro" id="IPR011759">
    <property type="entry name" value="Cyt_c_oxidase_su2_TM_dom"/>
</dbReference>
<dbReference type="AlphaFoldDB" id="A0A6M3HVJ7"/>
<dbReference type="GeneID" id="55290112"/>
<sequence length="220" mass="26460">MSYWSQMYLQNSYSSIMKNMLFFHDYLMMYIMMIMIMIMYMYMYLIYNKFNNLNLLDNQMIEFIWTLIPMLLLLFIAIPSLKILYLTDEIILPSMTLKILAYQWYWSFEYNDYNLLFDSFMINKNNFRLLSVDNNLIIPMKLMIRLLISSMDVIHSFTIPSLGIKIDGFPGRLNQIMMYINRSGNFYGQCSEICGINHSFMPIIIESVNLKNFINWMKLN</sequence>
<evidence type="ECO:0000256" key="12">
    <source>
        <dbReference type="ARBA" id="ARBA00022982"/>
    </source>
</evidence>
<dbReference type="GO" id="GO:0005743">
    <property type="term" value="C:mitochondrial inner membrane"/>
    <property type="evidence" value="ECO:0007669"/>
    <property type="project" value="UniProtKB-SubCell"/>
</dbReference>
<dbReference type="PROSITE" id="PS50857">
    <property type="entry name" value="COX2_CUA"/>
    <property type="match status" value="1"/>
</dbReference>
<dbReference type="EMBL" id="MN966974">
    <property type="protein sequence ID" value="QIV21187.1"/>
    <property type="molecule type" value="Genomic_DNA"/>
</dbReference>
<dbReference type="Pfam" id="PF02790">
    <property type="entry name" value="COX2_TM"/>
    <property type="match status" value="1"/>
</dbReference>
<comment type="cofactor">
    <cofactor evidence="18">
        <name>Cu cation</name>
        <dbReference type="ChEBI" id="CHEBI:23378"/>
    </cofactor>
    <text evidence="18">Binds a copper A center.</text>
</comment>
<evidence type="ECO:0000256" key="19">
    <source>
        <dbReference type="SAM" id="Phobius"/>
    </source>
</evidence>
<dbReference type="RefSeq" id="YP_009827247.1">
    <property type="nucleotide sequence ID" value="NC_048491.1"/>
</dbReference>
<comment type="function">
    <text evidence="18">Component of the cytochrome c oxidase, the last enzyme in the mitochondrial electron transport chain which drives oxidative phosphorylation. The respiratory chain contains 3 multisubunit complexes succinate dehydrogenase (complex II, CII), ubiquinol-cytochrome c oxidoreductase (cytochrome b-c1 complex, complex III, CIII) and cytochrome c oxidase (complex IV, CIV), that cooperate to transfer electrons derived from NADH and succinate to molecular oxygen, creating an electrochemical gradient over the inner membrane that drives transmembrane transport and the ATP synthase. Cytochrome c oxidase is the component of the respiratory chain that catalyzes the reduction of oxygen to water. Electrons originating from reduced cytochrome c in the intermembrane space (IMS) are transferred via the dinuclear copper A center (CU(A)) of subunit 2 and heme A of subunit 1 to the active site in subunit 1, a binuclear center (BNC) formed by heme A3 and copper B (CU(B)). The BNC reduces molecular oxygen to 2 water molecules using 4 electrons from cytochrome c in the IMS and 4 protons from the mitochondrial matrix.</text>
</comment>
<dbReference type="Gene3D" id="2.60.40.420">
    <property type="entry name" value="Cupredoxins - blue copper proteins"/>
    <property type="match status" value="1"/>
</dbReference>
<dbReference type="GO" id="GO:0004129">
    <property type="term" value="F:cytochrome-c oxidase activity"/>
    <property type="evidence" value="ECO:0007669"/>
    <property type="project" value="UniProtKB-EC"/>
</dbReference>
<keyword evidence="12 18" id="KW-0249">Electron transport</keyword>
<dbReference type="Gene3D" id="1.10.287.90">
    <property type="match status" value="1"/>
</dbReference>
<evidence type="ECO:0000256" key="8">
    <source>
        <dbReference type="ARBA" id="ARBA00022723"/>
    </source>
</evidence>
<keyword evidence="5 18" id="KW-0813">Transport</keyword>
<dbReference type="CDD" id="cd13912">
    <property type="entry name" value="CcO_II_C"/>
    <property type="match status" value="1"/>
</dbReference>
<dbReference type="GO" id="GO:0042773">
    <property type="term" value="P:ATP synthesis coupled electron transport"/>
    <property type="evidence" value="ECO:0007669"/>
    <property type="project" value="TreeGrafter"/>
</dbReference>
<keyword evidence="10" id="KW-0460">Magnesium</keyword>
<keyword evidence="7 18" id="KW-0812">Transmembrane</keyword>
<evidence type="ECO:0000256" key="2">
    <source>
        <dbReference type="ARBA" id="ARBA00007866"/>
    </source>
</evidence>
<evidence type="ECO:0000256" key="14">
    <source>
        <dbReference type="ARBA" id="ARBA00023008"/>
    </source>
</evidence>
<dbReference type="InterPro" id="IPR001505">
    <property type="entry name" value="Copper_CuA"/>
</dbReference>
<gene>
    <name evidence="22" type="primary">COX2</name>
</gene>
<dbReference type="PROSITE" id="PS50999">
    <property type="entry name" value="COX2_TM"/>
    <property type="match status" value="1"/>
</dbReference>
<dbReference type="CTD" id="4513"/>
<evidence type="ECO:0000256" key="7">
    <source>
        <dbReference type="ARBA" id="ARBA00022692"/>
    </source>
</evidence>
<feature type="transmembrane region" description="Helical" evidence="19">
    <location>
        <begin position="21"/>
        <end position="43"/>
    </location>
</feature>